<dbReference type="EMBL" id="BMAW01060826">
    <property type="protein sequence ID" value="GFT28209.1"/>
    <property type="molecule type" value="Genomic_DNA"/>
</dbReference>
<comment type="caution">
    <text evidence="1">The sequence shown here is derived from an EMBL/GenBank/DDBJ whole genome shotgun (WGS) entry which is preliminary data.</text>
</comment>
<accession>A0A8X6TN10</accession>
<sequence>MQRLSFNGQAILSVSTESFTQLAQLADKISEVRSDSQSIVCATSNSKNDQSDDVLSVLTRQIESLTVQVHRLTMNVTGKTFPKSVIVDGVRVASSLVKLMRILRTAFIIIHIRKRLVNVLHQVI</sequence>
<organism evidence="1 2">
    <name type="scientific">Nephila pilipes</name>
    <name type="common">Giant wood spider</name>
    <name type="synonym">Nephila maculata</name>
    <dbReference type="NCBI Taxonomy" id="299642"/>
    <lineage>
        <taxon>Eukaryota</taxon>
        <taxon>Metazoa</taxon>
        <taxon>Ecdysozoa</taxon>
        <taxon>Arthropoda</taxon>
        <taxon>Chelicerata</taxon>
        <taxon>Arachnida</taxon>
        <taxon>Araneae</taxon>
        <taxon>Araneomorphae</taxon>
        <taxon>Entelegynae</taxon>
        <taxon>Araneoidea</taxon>
        <taxon>Nephilidae</taxon>
        <taxon>Nephila</taxon>
    </lineage>
</organism>
<reference evidence="1" key="1">
    <citation type="submission" date="2020-08" db="EMBL/GenBank/DDBJ databases">
        <title>Multicomponent nature underlies the extraordinary mechanical properties of spider dragline silk.</title>
        <authorList>
            <person name="Kono N."/>
            <person name="Nakamura H."/>
            <person name="Mori M."/>
            <person name="Yoshida Y."/>
            <person name="Ohtoshi R."/>
            <person name="Malay A.D."/>
            <person name="Moran D.A.P."/>
            <person name="Tomita M."/>
            <person name="Numata K."/>
            <person name="Arakawa K."/>
        </authorList>
    </citation>
    <scope>NUCLEOTIDE SEQUENCE</scope>
</reference>
<evidence type="ECO:0000313" key="2">
    <source>
        <dbReference type="Proteomes" id="UP000887013"/>
    </source>
</evidence>
<dbReference type="AlphaFoldDB" id="A0A8X6TN10"/>
<dbReference type="Proteomes" id="UP000887013">
    <property type="component" value="Unassembled WGS sequence"/>
</dbReference>
<name>A0A8X6TN10_NEPPI</name>
<proteinExistence type="predicted"/>
<protein>
    <submittedName>
        <fullName evidence="1">Uncharacterized protein</fullName>
    </submittedName>
</protein>
<keyword evidence="2" id="KW-1185">Reference proteome</keyword>
<evidence type="ECO:0000313" key="1">
    <source>
        <dbReference type="EMBL" id="GFT28209.1"/>
    </source>
</evidence>
<gene>
    <name evidence="1" type="ORF">NPIL_101311</name>
</gene>